<gene>
    <name evidence="7" type="ORF">H0H81_011739</name>
</gene>
<evidence type="ECO:0000256" key="4">
    <source>
        <dbReference type="ARBA" id="ARBA00022989"/>
    </source>
</evidence>
<dbReference type="AlphaFoldDB" id="A0A9P7GVF2"/>
<sequence length="256" mass="27955">MYGNVGVIKTLNHFTLCSPLIEKLWPFLPLSWFAGVTIGPLIGGYLSRPADRFPSLFGQSAFMKQYPYFLPCAVPAAFSAFFSIVAIYFLKETLRSPAPISQILKVLRNDRVIRIEAQDKPTPLRAVLTSRVIVAVGNYAFVALIEIAFRAIQPLFLATPVTLGGLGLSPPEIGVVLSLSGIVCGIFQVAFFARIHTFLGSKRTFVVGMMAPAPFFLMFPIANMLARIQAHNGLLWLVVGTQAMLPIAFGLSYGTL</sequence>
<dbReference type="GO" id="GO:0016020">
    <property type="term" value="C:membrane"/>
    <property type="evidence" value="ECO:0007669"/>
    <property type="project" value="UniProtKB-SubCell"/>
</dbReference>
<dbReference type="SUPFAM" id="SSF103473">
    <property type="entry name" value="MFS general substrate transporter"/>
    <property type="match status" value="1"/>
</dbReference>
<organism evidence="7 8">
    <name type="scientific">Sphagnurus paluster</name>
    <dbReference type="NCBI Taxonomy" id="117069"/>
    <lineage>
        <taxon>Eukaryota</taxon>
        <taxon>Fungi</taxon>
        <taxon>Dikarya</taxon>
        <taxon>Basidiomycota</taxon>
        <taxon>Agaricomycotina</taxon>
        <taxon>Agaricomycetes</taxon>
        <taxon>Agaricomycetidae</taxon>
        <taxon>Agaricales</taxon>
        <taxon>Tricholomatineae</taxon>
        <taxon>Lyophyllaceae</taxon>
        <taxon>Sphagnurus</taxon>
    </lineage>
</organism>
<evidence type="ECO:0000256" key="3">
    <source>
        <dbReference type="ARBA" id="ARBA00022692"/>
    </source>
</evidence>
<keyword evidence="5 6" id="KW-0472">Membrane</keyword>
<accession>A0A9P7GVF2</accession>
<proteinExistence type="predicted"/>
<feature type="transmembrane region" description="Helical" evidence="6">
    <location>
        <begin position="24"/>
        <end position="46"/>
    </location>
</feature>
<feature type="transmembrane region" description="Helical" evidence="6">
    <location>
        <begin position="132"/>
        <end position="153"/>
    </location>
</feature>
<dbReference type="InterPro" id="IPR036259">
    <property type="entry name" value="MFS_trans_sf"/>
</dbReference>
<keyword evidence="8" id="KW-1185">Reference proteome</keyword>
<dbReference type="PANTHER" id="PTHR23504:SF15">
    <property type="entry name" value="MAJOR FACILITATOR SUPERFAMILY (MFS) PROFILE DOMAIN-CONTAINING PROTEIN"/>
    <property type="match status" value="1"/>
</dbReference>
<comment type="caution">
    <text evidence="7">The sequence shown here is derived from an EMBL/GenBank/DDBJ whole genome shotgun (WGS) entry which is preliminary data.</text>
</comment>
<keyword evidence="4 6" id="KW-1133">Transmembrane helix</keyword>
<evidence type="ECO:0008006" key="9">
    <source>
        <dbReference type="Google" id="ProtNLM"/>
    </source>
</evidence>
<dbReference type="Proteomes" id="UP000717328">
    <property type="component" value="Unassembled WGS sequence"/>
</dbReference>
<evidence type="ECO:0000256" key="1">
    <source>
        <dbReference type="ARBA" id="ARBA00004141"/>
    </source>
</evidence>
<feature type="transmembrane region" description="Helical" evidence="6">
    <location>
        <begin position="173"/>
        <end position="193"/>
    </location>
</feature>
<reference evidence="7" key="1">
    <citation type="submission" date="2021-02" db="EMBL/GenBank/DDBJ databases">
        <authorList>
            <person name="Nieuwenhuis M."/>
            <person name="Van De Peppel L.J.J."/>
        </authorList>
    </citation>
    <scope>NUCLEOTIDE SEQUENCE</scope>
    <source>
        <strain evidence="7">D49</strain>
    </source>
</reference>
<dbReference type="PANTHER" id="PTHR23504">
    <property type="entry name" value="MAJOR FACILITATOR SUPERFAMILY DOMAIN-CONTAINING PROTEIN 10"/>
    <property type="match status" value="1"/>
</dbReference>
<evidence type="ECO:0000256" key="6">
    <source>
        <dbReference type="SAM" id="Phobius"/>
    </source>
</evidence>
<feature type="transmembrane region" description="Helical" evidence="6">
    <location>
        <begin position="205"/>
        <end position="222"/>
    </location>
</feature>
<dbReference type="Gene3D" id="1.20.1250.20">
    <property type="entry name" value="MFS general substrate transporter like domains"/>
    <property type="match status" value="1"/>
</dbReference>
<evidence type="ECO:0000313" key="8">
    <source>
        <dbReference type="Proteomes" id="UP000717328"/>
    </source>
</evidence>
<evidence type="ECO:0000313" key="7">
    <source>
        <dbReference type="EMBL" id="KAG5653637.1"/>
    </source>
</evidence>
<keyword evidence="3 6" id="KW-0812">Transmembrane</keyword>
<evidence type="ECO:0000256" key="2">
    <source>
        <dbReference type="ARBA" id="ARBA00022448"/>
    </source>
</evidence>
<comment type="subcellular location">
    <subcellularLocation>
        <location evidence="1">Membrane</location>
        <topology evidence="1">Multi-pass membrane protein</topology>
    </subcellularLocation>
</comment>
<evidence type="ECO:0000256" key="5">
    <source>
        <dbReference type="ARBA" id="ARBA00023136"/>
    </source>
</evidence>
<name>A0A9P7GVF2_9AGAR</name>
<dbReference type="OrthoDB" id="419616at2759"/>
<feature type="transmembrane region" description="Helical" evidence="6">
    <location>
        <begin position="234"/>
        <end position="254"/>
    </location>
</feature>
<protein>
    <recommendedName>
        <fullName evidence="9">MFS transporter</fullName>
    </recommendedName>
</protein>
<feature type="transmembrane region" description="Helical" evidence="6">
    <location>
        <begin position="66"/>
        <end position="90"/>
    </location>
</feature>
<reference evidence="7" key="2">
    <citation type="submission" date="2021-10" db="EMBL/GenBank/DDBJ databases">
        <title>Phylogenomics reveals ancestral predisposition of the termite-cultivated fungus Termitomyces towards a domesticated lifestyle.</title>
        <authorList>
            <person name="Auxier B."/>
            <person name="Grum-Grzhimaylo A."/>
            <person name="Cardenas M.E."/>
            <person name="Lodge J.D."/>
            <person name="Laessoe T."/>
            <person name="Pedersen O."/>
            <person name="Smith M.E."/>
            <person name="Kuyper T.W."/>
            <person name="Franco-Molano E.A."/>
            <person name="Baroni T.J."/>
            <person name="Aanen D.K."/>
        </authorList>
    </citation>
    <scope>NUCLEOTIDE SEQUENCE</scope>
    <source>
        <strain evidence="7">D49</strain>
    </source>
</reference>
<dbReference type="EMBL" id="JABCKI010000041">
    <property type="protein sequence ID" value="KAG5653637.1"/>
    <property type="molecule type" value="Genomic_DNA"/>
</dbReference>
<keyword evidence="2" id="KW-0813">Transport</keyword>